<reference evidence="2" key="1">
    <citation type="journal article" date="2023" name="Mol. Phylogenet. Evol.">
        <title>Genome-scale phylogeny and comparative genomics of the fungal order Sordariales.</title>
        <authorList>
            <person name="Hensen N."/>
            <person name="Bonometti L."/>
            <person name="Westerberg I."/>
            <person name="Brannstrom I.O."/>
            <person name="Guillou S."/>
            <person name="Cros-Aarteil S."/>
            <person name="Calhoun S."/>
            <person name="Haridas S."/>
            <person name="Kuo A."/>
            <person name="Mondo S."/>
            <person name="Pangilinan J."/>
            <person name="Riley R."/>
            <person name="LaButti K."/>
            <person name="Andreopoulos B."/>
            <person name="Lipzen A."/>
            <person name="Chen C."/>
            <person name="Yan M."/>
            <person name="Daum C."/>
            <person name="Ng V."/>
            <person name="Clum A."/>
            <person name="Steindorff A."/>
            <person name="Ohm R.A."/>
            <person name="Martin F."/>
            <person name="Silar P."/>
            <person name="Natvig D.O."/>
            <person name="Lalanne C."/>
            <person name="Gautier V."/>
            <person name="Ament-Velasquez S.L."/>
            <person name="Kruys A."/>
            <person name="Hutchinson M.I."/>
            <person name="Powell A.J."/>
            <person name="Barry K."/>
            <person name="Miller A.N."/>
            <person name="Grigoriev I.V."/>
            <person name="Debuchy R."/>
            <person name="Gladieux P."/>
            <person name="Hiltunen Thoren M."/>
            <person name="Johannesson H."/>
        </authorList>
    </citation>
    <scope>NUCLEOTIDE SEQUENCE</scope>
    <source>
        <strain evidence="2">PSN324</strain>
    </source>
</reference>
<name>A0AAV9HD81_9PEZI</name>
<organism evidence="2 3">
    <name type="scientific">Cladorrhinum samala</name>
    <dbReference type="NCBI Taxonomy" id="585594"/>
    <lineage>
        <taxon>Eukaryota</taxon>
        <taxon>Fungi</taxon>
        <taxon>Dikarya</taxon>
        <taxon>Ascomycota</taxon>
        <taxon>Pezizomycotina</taxon>
        <taxon>Sordariomycetes</taxon>
        <taxon>Sordariomycetidae</taxon>
        <taxon>Sordariales</taxon>
        <taxon>Podosporaceae</taxon>
        <taxon>Cladorrhinum</taxon>
    </lineage>
</organism>
<keyword evidence="3" id="KW-1185">Reference proteome</keyword>
<comment type="caution">
    <text evidence="2">The sequence shown here is derived from an EMBL/GenBank/DDBJ whole genome shotgun (WGS) entry which is preliminary data.</text>
</comment>
<feature type="transmembrane region" description="Helical" evidence="1">
    <location>
        <begin position="6"/>
        <end position="28"/>
    </location>
</feature>
<keyword evidence="1" id="KW-1133">Transmembrane helix</keyword>
<evidence type="ECO:0000313" key="3">
    <source>
        <dbReference type="Proteomes" id="UP001321749"/>
    </source>
</evidence>
<reference evidence="2" key="2">
    <citation type="submission" date="2023-06" db="EMBL/GenBank/DDBJ databases">
        <authorList>
            <consortium name="Lawrence Berkeley National Laboratory"/>
            <person name="Mondo S.J."/>
            <person name="Hensen N."/>
            <person name="Bonometti L."/>
            <person name="Westerberg I."/>
            <person name="Brannstrom I.O."/>
            <person name="Guillou S."/>
            <person name="Cros-Aarteil S."/>
            <person name="Calhoun S."/>
            <person name="Haridas S."/>
            <person name="Kuo A."/>
            <person name="Pangilinan J."/>
            <person name="Riley R."/>
            <person name="Labutti K."/>
            <person name="Andreopoulos B."/>
            <person name="Lipzen A."/>
            <person name="Chen C."/>
            <person name="Yanf M."/>
            <person name="Daum C."/>
            <person name="Ng V."/>
            <person name="Clum A."/>
            <person name="Steindorff A."/>
            <person name="Ohm R."/>
            <person name="Martin F."/>
            <person name="Silar P."/>
            <person name="Natvig D."/>
            <person name="Lalanne C."/>
            <person name="Gautier V."/>
            <person name="Ament-Velasquez S.L."/>
            <person name="Kruys A."/>
            <person name="Hutchinson M.I."/>
            <person name="Powell A.J."/>
            <person name="Barry K."/>
            <person name="Miller A.N."/>
            <person name="Grigoriev I.V."/>
            <person name="Debuchy R."/>
            <person name="Gladieux P."/>
            <person name="Thoren M.H."/>
            <person name="Johannesson H."/>
        </authorList>
    </citation>
    <scope>NUCLEOTIDE SEQUENCE</scope>
    <source>
        <strain evidence="2">PSN324</strain>
    </source>
</reference>
<feature type="transmembrane region" description="Helical" evidence="1">
    <location>
        <begin position="40"/>
        <end position="62"/>
    </location>
</feature>
<dbReference type="Proteomes" id="UP001321749">
    <property type="component" value="Unassembled WGS sequence"/>
</dbReference>
<keyword evidence="1" id="KW-0812">Transmembrane</keyword>
<evidence type="ECO:0000313" key="2">
    <source>
        <dbReference type="EMBL" id="KAK4458363.1"/>
    </source>
</evidence>
<gene>
    <name evidence="2" type="ORF">QBC42DRAFT_276908</name>
</gene>
<dbReference type="EMBL" id="MU865072">
    <property type="protein sequence ID" value="KAK4458363.1"/>
    <property type="molecule type" value="Genomic_DNA"/>
</dbReference>
<protein>
    <submittedName>
        <fullName evidence="2">Uncharacterized protein</fullName>
    </submittedName>
</protein>
<evidence type="ECO:0000256" key="1">
    <source>
        <dbReference type="SAM" id="Phobius"/>
    </source>
</evidence>
<accession>A0AAV9HD81</accession>
<proteinExistence type="predicted"/>
<dbReference type="AlphaFoldDB" id="A0AAV9HD81"/>
<keyword evidence="1" id="KW-0472">Membrane</keyword>
<sequence length="73" mass="8687">MRTWSVIIAYEWIGLMFIHVFFFLVSLFEKEQRFKVEDACPGFFLKVVCVCVCVCVWLGFALEQKLTYLLPHF</sequence>